<dbReference type="EMBL" id="LT838813">
    <property type="protein sequence ID" value="SMD45372.1"/>
    <property type="molecule type" value="Genomic_DNA"/>
</dbReference>
<dbReference type="PANTHER" id="PTHR43391:SF14">
    <property type="entry name" value="DEHYDROGENASE_REDUCTASE SDR FAMILY PROTEIN 7-LIKE"/>
    <property type="match status" value="1"/>
</dbReference>
<dbReference type="InterPro" id="IPR002347">
    <property type="entry name" value="SDR_fam"/>
</dbReference>
<dbReference type="PANTHER" id="PTHR43391">
    <property type="entry name" value="RETINOL DEHYDROGENASE-RELATED"/>
    <property type="match status" value="1"/>
</dbReference>
<evidence type="ECO:0000256" key="2">
    <source>
        <dbReference type="ARBA" id="ARBA00022857"/>
    </source>
</evidence>
<reference evidence="6" key="1">
    <citation type="submission" date="2017-04" db="EMBL/GenBank/DDBJ databases">
        <authorList>
            <person name="Varghese N."/>
            <person name="Submissions S."/>
        </authorList>
    </citation>
    <scope>NUCLEOTIDE SEQUENCE [LARGE SCALE GENOMIC DNA]</scope>
    <source>
        <strain evidence="6">DSM 16537</strain>
    </source>
</reference>
<protein>
    <submittedName>
        <fullName evidence="5">Short-chain dehydrogenase</fullName>
    </submittedName>
</protein>
<keyword evidence="6" id="KW-1185">Reference proteome</keyword>
<dbReference type="Proteomes" id="UP000192333">
    <property type="component" value="Chromosome I"/>
</dbReference>
<dbReference type="PRINTS" id="PR00080">
    <property type="entry name" value="SDRFAMILY"/>
</dbReference>
<dbReference type="InterPro" id="IPR036291">
    <property type="entry name" value="NAD(P)-bd_dom_sf"/>
</dbReference>
<keyword evidence="3" id="KW-0560">Oxidoreductase</keyword>
<dbReference type="PRINTS" id="PR00081">
    <property type="entry name" value="GDHRDH"/>
</dbReference>
<dbReference type="PROSITE" id="PS00061">
    <property type="entry name" value="ADH_SHORT"/>
    <property type="match status" value="1"/>
</dbReference>
<dbReference type="InterPro" id="IPR020904">
    <property type="entry name" value="Sc_DH/Rdtase_CS"/>
</dbReference>
<accession>A0A1W2H9I3</accession>
<proteinExistence type="inferred from homology"/>
<name>A0A1W2H9I3_9BACT</name>
<dbReference type="SUPFAM" id="SSF51735">
    <property type="entry name" value="NAD(P)-binding Rossmann-fold domains"/>
    <property type="match status" value="1"/>
</dbReference>
<dbReference type="STRING" id="758820.SAMN00777080_4021"/>
<evidence type="ECO:0000313" key="5">
    <source>
        <dbReference type="EMBL" id="SMD45372.1"/>
    </source>
</evidence>
<evidence type="ECO:0000313" key="6">
    <source>
        <dbReference type="Proteomes" id="UP000192333"/>
    </source>
</evidence>
<dbReference type="OrthoDB" id="822355at2"/>
<dbReference type="AlphaFoldDB" id="A0A1W2H9I3"/>
<sequence>MENTFEGKVIWITGASSGLGKFMAYEFARQKGILALSARRTSELEEVLKEVKKLGGEGMVVPCDILEEQQIETAMAAIIKQYGRLDVAIANAGFGIYGKLEKLTAKDWRRQMDGNVTGLALTAKFAIPHLKNSKGRLALIGSVAAYLPNPNTGAYGASKAAVRSIGQTLQLELKGTGVSCTVIHPGFVDSDITRVDNDGVFHPENKDPRPKNLMWPTDKAAKVMVNAIGKRKKSFVFTGHGKILAFLGQHFPGIGRWLIGKLG</sequence>
<dbReference type="Pfam" id="PF00106">
    <property type="entry name" value="adh_short"/>
    <property type="match status" value="1"/>
</dbReference>
<organism evidence="5 6">
    <name type="scientific">Aquiflexum balticum DSM 16537</name>
    <dbReference type="NCBI Taxonomy" id="758820"/>
    <lineage>
        <taxon>Bacteria</taxon>
        <taxon>Pseudomonadati</taxon>
        <taxon>Bacteroidota</taxon>
        <taxon>Cytophagia</taxon>
        <taxon>Cytophagales</taxon>
        <taxon>Cyclobacteriaceae</taxon>
        <taxon>Aquiflexum</taxon>
    </lineage>
</organism>
<gene>
    <name evidence="5" type="ORF">SAMN00777080_4021</name>
</gene>
<dbReference type="RefSeq" id="WP_084122156.1">
    <property type="nucleotide sequence ID" value="NZ_LT838813.1"/>
</dbReference>
<dbReference type="GO" id="GO:0016491">
    <property type="term" value="F:oxidoreductase activity"/>
    <property type="evidence" value="ECO:0007669"/>
    <property type="project" value="UniProtKB-KW"/>
</dbReference>
<keyword evidence="2" id="KW-0521">NADP</keyword>
<evidence type="ECO:0000256" key="1">
    <source>
        <dbReference type="ARBA" id="ARBA00006484"/>
    </source>
</evidence>
<evidence type="ECO:0000256" key="3">
    <source>
        <dbReference type="ARBA" id="ARBA00023002"/>
    </source>
</evidence>
<dbReference type="Gene3D" id="3.40.50.720">
    <property type="entry name" value="NAD(P)-binding Rossmann-like Domain"/>
    <property type="match status" value="1"/>
</dbReference>
<comment type="similarity">
    <text evidence="1 4">Belongs to the short-chain dehydrogenases/reductases (SDR) family.</text>
</comment>
<evidence type="ECO:0000256" key="4">
    <source>
        <dbReference type="RuleBase" id="RU000363"/>
    </source>
</evidence>